<dbReference type="Proteomes" id="UP000000759">
    <property type="component" value="Chromosome 22"/>
</dbReference>
<dbReference type="PROSITE" id="PS00678">
    <property type="entry name" value="WD_REPEATS_1"/>
    <property type="match status" value="1"/>
</dbReference>
<feature type="region of interest" description="Disordered" evidence="4">
    <location>
        <begin position="300"/>
        <end position="330"/>
    </location>
</feature>
<dbReference type="AlphaFoldDB" id="B7GAX4"/>
<dbReference type="OrthoDB" id="10264376at2759"/>
<dbReference type="GeneID" id="7195743"/>
<protein>
    <recommendedName>
        <fullName evidence="5">FHA domain-containing protein</fullName>
    </recommendedName>
</protein>
<dbReference type="InterPro" id="IPR051858">
    <property type="entry name" value="WD_repeat_GAD-1"/>
</dbReference>
<dbReference type="SMART" id="SM00320">
    <property type="entry name" value="WD40"/>
    <property type="match status" value="5"/>
</dbReference>
<dbReference type="STRING" id="556484.B7GAX4"/>
<dbReference type="Gene3D" id="2.60.200.20">
    <property type="match status" value="1"/>
</dbReference>
<dbReference type="PANTHER" id="PTHR16017:SF0">
    <property type="entry name" value="WD REPEAT-CONTAINING PROTEIN 70"/>
    <property type="match status" value="1"/>
</dbReference>
<evidence type="ECO:0000256" key="4">
    <source>
        <dbReference type="SAM" id="MobiDB-lite"/>
    </source>
</evidence>
<accession>B7GAX4</accession>
<dbReference type="EMBL" id="CM000624">
    <property type="protein sequence ID" value="EEC44330.1"/>
    <property type="molecule type" value="Genomic_DNA"/>
</dbReference>
<dbReference type="InterPro" id="IPR001680">
    <property type="entry name" value="WD40_rpt"/>
</dbReference>
<feature type="region of interest" description="Disordered" evidence="4">
    <location>
        <begin position="751"/>
        <end position="785"/>
    </location>
</feature>
<feature type="domain" description="FHA" evidence="5">
    <location>
        <begin position="81"/>
        <end position="164"/>
    </location>
</feature>
<feature type="compositionally biased region" description="Basic and acidic residues" evidence="4">
    <location>
        <begin position="760"/>
        <end position="774"/>
    </location>
</feature>
<feature type="compositionally biased region" description="Acidic residues" evidence="4">
    <location>
        <begin position="836"/>
        <end position="846"/>
    </location>
</feature>
<keyword evidence="2" id="KW-0677">Repeat</keyword>
<dbReference type="OMA" id="WIVGTTS"/>
<gene>
    <name evidence="6" type="ORF">PHATRDRAFT_49529</name>
</gene>
<feature type="compositionally biased region" description="Basic and acidic residues" evidence="4">
    <location>
        <begin position="302"/>
        <end position="312"/>
    </location>
</feature>
<dbReference type="InterPro" id="IPR000253">
    <property type="entry name" value="FHA_dom"/>
</dbReference>
<dbReference type="Pfam" id="PF00498">
    <property type="entry name" value="FHA"/>
    <property type="match status" value="1"/>
</dbReference>
<dbReference type="KEGG" id="pti:PHATRDRAFT_49529"/>
<feature type="repeat" description="WD" evidence="3">
    <location>
        <begin position="499"/>
        <end position="531"/>
    </location>
</feature>
<dbReference type="PROSITE" id="PS50082">
    <property type="entry name" value="WD_REPEATS_2"/>
    <property type="match status" value="2"/>
</dbReference>
<evidence type="ECO:0000313" key="7">
    <source>
        <dbReference type="Proteomes" id="UP000000759"/>
    </source>
</evidence>
<dbReference type="SUPFAM" id="SSF49879">
    <property type="entry name" value="SMAD/FHA domain"/>
    <property type="match status" value="1"/>
</dbReference>
<dbReference type="InParanoid" id="B7GAX4"/>
<dbReference type="InterPro" id="IPR019775">
    <property type="entry name" value="WD40_repeat_CS"/>
</dbReference>
<feature type="repeat" description="WD" evidence="3">
    <location>
        <begin position="445"/>
        <end position="487"/>
    </location>
</feature>
<keyword evidence="7" id="KW-1185">Reference proteome</keyword>
<dbReference type="InterPro" id="IPR036322">
    <property type="entry name" value="WD40_repeat_dom_sf"/>
</dbReference>
<evidence type="ECO:0000259" key="5">
    <source>
        <dbReference type="PROSITE" id="PS50006"/>
    </source>
</evidence>
<dbReference type="SMART" id="SM00240">
    <property type="entry name" value="FHA"/>
    <property type="match status" value="1"/>
</dbReference>
<dbReference type="PROSITE" id="PS50006">
    <property type="entry name" value="FHA_DOMAIN"/>
    <property type="match status" value="1"/>
</dbReference>
<feature type="region of interest" description="Disordered" evidence="4">
    <location>
        <begin position="826"/>
        <end position="846"/>
    </location>
</feature>
<name>B7GAX4_PHATC</name>
<dbReference type="SUPFAM" id="SSF50978">
    <property type="entry name" value="WD40 repeat-like"/>
    <property type="match status" value="1"/>
</dbReference>
<evidence type="ECO:0000256" key="2">
    <source>
        <dbReference type="ARBA" id="ARBA00022737"/>
    </source>
</evidence>
<dbReference type="PaxDb" id="2850-Phatr49529"/>
<evidence type="ECO:0000313" key="6">
    <source>
        <dbReference type="EMBL" id="EEC44330.1"/>
    </source>
</evidence>
<dbReference type="InterPro" id="IPR015943">
    <property type="entry name" value="WD40/YVTN_repeat-like_dom_sf"/>
</dbReference>
<organism evidence="6 7">
    <name type="scientific">Phaeodactylum tricornutum (strain CCAP 1055/1)</name>
    <dbReference type="NCBI Taxonomy" id="556484"/>
    <lineage>
        <taxon>Eukaryota</taxon>
        <taxon>Sar</taxon>
        <taxon>Stramenopiles</taxon>
        <taxon>Ochrophyta</taxon>
        <taxon>Bacillariophyta</taxon>
        <taxon>Bacillariophyceae</taxon>
        <taxon>Bacillariophycidae</taxon>
        <taxon>Naviculales</taxon>
        <taxon>Phaeodactylaceae</taxon>
        <taxon>Phaeodactylum</taxon>
    </lineage>
</organism>
<reference evidence="7" key="2">
    <citation type="submission" date="2008-08" db="EMBL/GenBank/DDBJ databases">
        <authorList>
            <consortium name="Diatom Consortium"/>
            <person name="Grigoriev I."/>
            <person name="Grimwood J."/>
            <person name="Kuo A."/>
            <person name="Otillar R.P."/>
            <person name="Salamov A."/>
            <person name="Detter J.C."/>
            <person name="Lindquist E."/>
            <person name="Shapiro H."/>
            <person name="Lucas S."/>
            <person name="Glavina del Rio T."/>
            <person name="Pitluck S."/>
            <person name="Rokhsar D."/>
            <person name="Bowler C."/>
        </authorList>
    </citation>
    <scope>GENOME REANNOTATION</scope>
    <source>
        <strain evidence="7">CCAP 1055/1</strain>
    </source>
</reference>
<dbReference type="CDD" id="cd00060">
    <property type="entry name" value="FHA"/>
    <property type="match status" value="1"/>
</dbReference>
<dbReference type="Pfam" id="PF00400">
    <property type="entry name" value="WD40"/>
    <property type="match status" value="4"/>
</dbReference>
<dbReference type="InterPro" id="IPR008984">
    <property type="entry name" value="SMAD_FHA_dom_sf"/>
</dbReference>
<evidence type="ECO:0000256" key="3">
    <source>
        <dbReference type="PROSITE-ProRule" id="PRU00221"/>
    </source>
</evidence>
<reference evidence="6 7" key="1">
    <citation type="journal article" date="2008" name="Nature">
        <title>The Phaeodactylum genome reveals the evolutionary history of diatom genomes.</title>
        <authorList>
            <person name="Bowler C."/>
            <person name="Allen A.E."/>
            <person name="Badger J.H."/>
            <person name="Grimwood J."/>
            <person name="Jabbari K."/>
            <person name="Kuo A."/>
            <person name="Maheswari U."/>
            <person name="Martens C."/>
            <person name="Maumus F."/>
            <person name="Otillar R.P."/>
            <person name="Rayko E."/>
            <person name="Salamov A."/>
            <person name="Vandepoele K."/>
            <person name="Beszteri B."/>
            <person name="Gruber A."/>
            <person name="Heijde M."/>
            <person name="Katinka M."/>
            <person name="Mock T."/>
            <person name="Valentin K."/>
            <person name="Verret F."/>
            <person name="Berges J.A."/>
            <person name="Brownlee C."/>
            <person name="Cadoret J.P."/>
            <person name="Chiovitti A."/>
            <person name="Choi C.J."/>
            <person name="Coesel S."/>
            <person name="De Martino A."/>
            <person name="Detter J.C."/>
            <person name="Durkin C."/>
            <person name="Falciatore A."/>
            <person name="Fournet J."/>
            <person name="Haruta M."/>
            <person name="Huysman M.J."/>
            <person name="Jenkins B.D."/>
            <person name="Jiroutova K."/>
            <person name="Jorgensen R.E."/>
            <person name="Joubert Y."/>
            <person name="Kaplan A."/>
            <person name="Kroger N."/>
            <person name="Kroth P.G."/>
            <person name="La Roche J."/>
            <person name="Lindquist E."/>
            <person name="Lommer M."/>
            <person name="Martin-Jezequel V."/>
            <person name="Lopez P.J."/>
            <person name="Lucas S."/>
            <person name="Mangogna M."/>
            <person name="McGinnis K."/>
            <person name="Medlin L.K."/>
            <person name="Montsant A."/>
            <person name="Oudot-Le Secq M.P."/>
            <person name="Napoli C."/>
            <person name="Obornik M."/>
            <person name="Parker M.S."/>
            <person name="Petit J.L."/>
            <person name="Porcel B.M."/>
            <person name="Poulsen N."/>
            <person name="Robison M."/>
            <person name="Rychlewski L."/>
            <person name="Rynearson T.A."/>
            <person name="Schmutz J."/>
            <person name="Shapiro H."/>
            <person name="Siaut M."/>
            <person name="Stanley M."/>
            <person name="Sussman M.R."/>
            <person name="Taylor A.R."/>
            <person name="Vardi A."/>
            <person name="von Dassow P."/>
            <person name="Vyverman W."/>
            <person name="Willis A."/>
            <person name="Wyrwicz L.S."/>
            <person name="Rokhsar D.S."/>
            <person name="Weissenbach J."/>
            <person name="Armbrust E.V."/>
            <person name="Green B.R."/>
            <person name="Van de Peer Y."/>
            <person name="Grigoriev I.V."/>
        </authorList>
    </citation>
    <scope>NUCLEOTIDE SEQUENCE [LARGE SCALE GENOMIC DNA]</scope>
    <source>
        <strain evidence="6 7">CCAP 1055/1</strain>
    </source>
</reference>
<dbReference type="HOGENOM" id="CLU_014033_1_1_1"/>
<dbReference type="RefSeq" id="XP_002184152.1">
    <property type="nucleotide sequence ID" value="XM_002184116.1"/>
</dbReference>
<evidence type="ECO:0000256" key="1">
    <source>
        <dbReference type="ARBA" id="ARBA00022574"/>
    </source>
</evidence>
<feature type="compositionally biased region" description="Basic and acidic residues" evidence="4">
    <location>
        <begin position="826"/>
        <end position="835"/>
    </location>
</feature>
<dbReference type="PANTHER" id="PTHR16017">
    <property type="entry name" value="GASTRULATION DEFECTIVE PROTEIN 1-RELATED"/>
    <property type="match status" value="1"/>
</dbReference>
<proteinExistence type="predicted"/>
<dbReference type="Gene3D" id="2.130.10.10">
    <property type="entry name" value="YVTN repeat-like/Quinoprotein amine dehydrogenase"/>
    <property type="match status" value="2"/>
</dbReference>
<keyword evidence="1 3" id="KW-0853">WD repeat</keyword>
<sequence>MGVSGDHNSNNLTVNNAAASILDDEVGVPDDACFPPSGTLTASLWSNSNNDQQHETTDPVAVIRLDASTCLRQPAQNGRSLVVGRHVSVPTSVDTNSNSKTTTTRRNTPANSLADIRIQHKSMSRKHAVFYYQRSIASSTEVCWTLRLKDLGSKYGTTVNGQRIATGNDDDNHNNTIVLQHGDTIVFGNVRETVFRVHWKHDPTIAPTSTSTATTATTTIPVSVDSQSVELATNDPHRQPLPDTTPDILERAGQGLTGRAKRQAEIAAMMATLDQTPHYQQQQQQQPQLEETLPDRQTAIHHHNDNTTDDHLSITAKNKNNNNNSWKPPLPLPVSQRLVLASESERHNETTCLAMDPSGARFVVGGRDTMLRFYDFGGMDQSKTGAFQSVLVDDGHWLVDVCYSNTGDRILVGTGSVQPKVLTRDGEEILQFVRGDMYVTDQAKTKGHTAAVTGVSWHPLERDLVLTSSLDGSARLWNLNGKTSFSMLVCDKVFLVKNERGQRTAVTVVCFHPGGREFAVGTARGSVQIWNRHRVAARPERAVYNAHGKGNPVYALCYNADGSQLLSRSPSDDTAKAWNAQRLSRSAQPTAIFRGLSTIHDRANAVWSPDGNFVCAGSAEVQKIDGKRREVGALHWYQLGLIKNKDSRQSMGAGTTSSLPHTLDPVHSIDMVDNAAPVVVNWHARLNQIVVGCSDGSVSVFYDPTLSSKGALMPASKVSRGVDSLSELLKSKAPTGSAAFVGEIVTPFASSDGTNKKKRKFDEPVHTMEPERPTSGKHKTGSQAGGVTNFQQFVADQTQVKGKVIAGRDPREALLQYQKGKSYLGKETKILAEKTAEEEEEESKAT</sequence>
<dbReference type="eggNOG" id="KOG0772">
    <property type="taxonomic scope" value="Eukaryota"/>
</dbReference>
<dbReference type="GO" id="GO:0035861">
    <property type="term" value="C:site of double-strand break"/>
    <property type="evidence" value="ECO:0007669"/>
    <property type="project" value="TreeGrafter"/>
</dbReference>
<dbReference type="GO" id="GO:0005634">
    <property type="term" value="C:nucleus"/>
    <property type="evidence" value="ECO:0007669"/>
    <property type="project" value="TreeGrafter"/>
</dbReference>
<dbReference type="PROSITE" id="PS50294">
    <property type="entry name" value="WD_REPEATS_REGION"/>
    <property type="match status" value="1"/>
</dbReference>